<dbReference type="SUPFAM" id="SSF101936">
    <property type="entry name" value="DNA-binding pseudobarrel domain"/>
    <property type="match status" value="2"/>
</dbReference>
<feature type="domain" description="TF-B3" evidence="6">
    <location>
        <begin position="75"/>
        <end position="156"/>
    </location>
</feature>
<evidence type="ECO:0000256" key="1">
    <source>
        <dbReference type="ARBA" id="ARBA00004123"/>
    </source>
</evidence>
<name>A0A9D5GXH8_PEA</name>
<keyword evidence="5" id="KW-0539">Nucleus</keyword>
<evidence type="ECO:0000313" key="7">
    <source>
        <dbReference type="EMBL" id="KAI5444544.1"/>
    </source>
</evidence>
<sequence length="157" mass="19021">MKISKQCFGEKQDAIKMINIEDWKGYNCVIHRARWNSYEKNIRHGWYEFAKEKKLEAEDVLYFSMSPPEDFMCFHHIPMKTSKQCFGEKQDAIKMINIEDWKGYNCVIYRARWNSYEKNIGHGWYEFAKEKKLEAKDVLYFSMSPREDFMYVHVIRG</sequence>
<dbReference type="Gramene" id="Psat1g098360.1">
    <property type="protein sequence ID" value="Psat1g098360.1.cds"/>
    <property type="gene ID" value="Psat1g098360"/>
</dbReference>
<comment type="caution">
    <text evidence="7">The sequence shown here is derived from an EMBL/GenBank/DDBJ whole genome shotgun (WGS) entry which is preliminary data.</text>
</comment>
<dbReference type="InterPro" id="IPR003340">
    <property type="entry name" value="B3_DNA-bd"/>
</dbReference>
<dbReference type="Gramene" id="Psat01G0297700-T1">
    <property type="protein sequence ID" value="KAI5444544.1"/>
    <property type="gene ID" value="KIW84_012977"/>
</dbReference>
<dbReference type="Proteomes" id="UP001058974">
    <property type="component" value="Chromosome 1"/>
</dbReference>
<keyword evidence="2" id="KW-0805">Transcription regulation</keyword>
<evidence type="ECO:0000256" key="5">
    <source>
        <dbReference type="ARBA" id="ARBA00023242"/>
    </source>
</evidence>
<dbReference type="Pfam" id="PF02362">
    <property type="entry name" value="B3"/>
    <property type="match status" value="1"/>
</dbReference>
<keyword evidence="8" id="KW-1185">Reference proteome</keyword>
<evidence type="ECO:0000256" key="3">
    <source>
        <dbReference type="ARBA" id="ARBA00023125"/>
    </source>
</evidence>
<comment type="subcellular location">
    <subcellularLocation>
        <location evidence="1">Nucleus</location>
    </subcellularLocation>
</comment>
<dbReference type="Gene3D" id="2.40.330.10">
    <property type="entry name" value="DNA-binding pseudobarrel domain"/>
    <property type="match status" value="2"/>
</dbReference>
<reference evidence="7 8" key="1">
    <citation type="journal article" date="2022" name="Nat. Genet.">
        <title>Improved pea reference genome and pan-genome highlight genomic features and evolutionary characteristics.</title>
        <authorList>
            <person name="Yang T."/>
            <person name="Liu R."/>
            <person name="Luo Y."/>
            <person name="Hu S."/>
            <person name="Wang D."/>
            <person name="Wang C."/>
            <person name="Pandey M.K."/>
            <person name="Ge S."/>
            <person name="Xu Q."/>
            <person name="Li N."/>
            <person name="Li G."/>
            <person name="Huang Y."/>
            <person name="Saxena R.K."/>
            <person name="Ji Y."/>
            <person name="Li M."/>
            <person name="Yan X."/>
            <person name="He Y."/>
            <person name="Liu Y."/>
            <person name="Wang X."/>
            <person name="Xiang C."/>
            <person name="Varshney R.K."/>
            <person name="Ding H."/>
            <person name="Gao S."/>
            <person name="Zong X."/>
        </authorList>
    </citation>
    <scope>NUCLEOTIDE SEQUENCE [LARGE SCALE GENOMIC DNA]</scope>
    <source>
        <strain evidence="7 8">cv. Zhongwan 6</strain>
    </source>
</reference>
<dbReference type="GO" id="GO:0005634">
    <property type="term" value="C:nucleus"/>
    <property type="evidence" value="ECO:0007669"/>
    <property type="project" value="UniProtKB-SubCell"/>
</dbReference>
<dbReference type="EMBL" id="JAMSHJ010000001">
    <property type="protein sequence ID" value="KAI5444544.1"/>
    <property type="molecule type" value="Genomic_DNA"/>
</dbReference>
<dbReference type="GO" id="GO:0003677">
    <property type="term" value="F:DNA binding"/>
    <property type="evidence" value="ECO:0007669"/>
    <property type="project" value="UniProtKB-KW"/>
</dbReference>
<keyword evidence="4" id="KW-0804">Transcription</keyword>
<evidence type="ECO:0000256" key="4">
    <source>
        <dbReference type="ARBA" id="ARBA00023163"/>
    </source>
</evidence>
<gene>
    <name evidence="7" type="ORF">KIW84_012977</name>
</gene>
<accession>A0A9D5GXH8</accession>
<evidence type="ECO:0000259" key="6">
    <source>
        <dbReference type="Pfam" id="PF02362"/>
    </source>
</evidence>
<proteinExistence type="predicted"/>
<dbReference type="AlphaFoldDB" id="A0A9D5GXH8"/>
<evidence type="ECO:0000313" key="8">
    <source>
        <dbReference type="Proteomes" id="UP001058974"/>
    </source>
</evidence>
<protein>
    <recommendedName>
        <fullName evidence="6">TF-B3 domain-containing protein</fullName>
    </recommendedName>
</protein>
<keyword evidence="3" id="KW-0238">DNA-binding</keyword>
<evidence type="ECO:0000256" key="2">
    <source>
        <dbReference type="ARBA" id="ARBA00023015"/>
    </source>
</evidence>
<organism evidence="7 8">
    <name type="scientific">Pisum sativum</name>
    <name type="common">Garden pea</name>
    <name type="synonym">Lathyrus oleraceus</name>
    <dbReference type="NCBI Taxonomy" id="3888"/>
    <lineage>
        <taxon>Eukaryota</taxon>
        <taxon>Viridiplantae</taxon>
        <taxon>Streptophyta</taxon>
        <taxon>Embryophyta</taxon>
        <taxon>Tracheophyta</taxon>
        <taxon>Spermatophyta</taxon>
        <taxon>Magnoliopsida</taxon>
        <taxon>eudicotyledons</taxon>
        <taxon>Gunneridae</taxon>
        <taxon>Pentapetalae</taxon>
        <taxon>rosids</taxon>
        <taxon>fabids</taxon>
        <taxon>Fabales</taxon>
        <taxon>Fabaceae</taxon>
        <taxon>Papilionoideae</taxon>
        <taxon>50 kb inversion clade</taxon>
        <taxon>NPAAA clade</taxon>
        <taxon>Hologalegina</taxon>
        <taxon>IRL clade</taxon>
        <taxon>Fabeae</taxon>
        <taxon>Lathyrus</taxon>
    </lineage>
</organism>
<dbReference type="InterPro" id="IPR015300">
    <property type="entry name" value="DNA-bd_pseudobarrel_sf"/>
</dbReference>